<sequence length="28" mass="3443">MHVLLIFRINGIHKSIQIDKNDFFHHRI</sequence>
<evidence type="ECO:0000313" key="1">
    <source>
        <dbReference type="EMBL" id="JAH11129.1"/>
    </source>
</evidence>
<proteinExistence type="predicted"/>
<dbReference type="EMBL" id="GBXM01097448">
    <property type="protein sequence ID" value="JAH11129.1"/>
    <property type="molecule type" value="Transcribed_RNA"/>
</dbReference>
<accession>A0A0E9Q2Z9</accession>
<reference evidence="1" key="2">
    <citation type="journal article" date="2015" name="Fish Shellfish Immunol.">
        <title>Early steps in the European eel (Anguilla anguilla)-Vibrio vulnificus interaction in the gills: Role of the RtxA13 toxin.</title>
        <authorList>
            <person name="Callol A."/>
            <person name="Pajuelo D."/>
            <person name="Ebbesson L."/>
            <person name="Teles M."/>
            <person name="MacKenzie S."/>
            <person name="Amaro C."/>
        </authorList>
    </citation>
    <scope>NUCLEOTIDE SEQUENCE</scope>
</reference>
<reference evidence="1" key="1">
    <citation type="submission" date="2014-11" db="EMBL/GenBank/DDBJ databases">
        <authorList>
            <person name="Amaro Gonzalez C."/>
        </authorList>
    </citation>
    <scope>NUCLEOTIDE SEQUENCE</scope>
</reference>
<name>A0A0E9Q2Z9_ANGAN</name>
<organism evidence="1">
    <name type="scientific">Anguilla anguilla</name>
    <name type="common">European freshwater eel</name>
    <name type="synonym">Muraena anguilla</name>
    <dbReference type="NCBI Taxonomy" id="7936"/>
    <lineage>
        <taxon>Eukaryota</taxon>
        <taxon>Metazoa</taxon>
        <taxon>Chordata</taxon>
        <taxon>Craniata</taxon>
        <taxon>Vertebrata</taxon>
        <taxon>Euteleostomi</taxon>
        <taxon>Actinopterygii</taxon>
        <taxon>Neopterygii</taxon>
        <taxon>Teleostei</taxon>
        <taxon>Anguilliformes</taxon>
        <taxon>Anguillidae</taxon>
        <taxon>Anguilla</taxon>
    </lineage>
</organism>
<protein>
    <submittedName>
        <fullName evidence="1">Uncharacterized protein</fullName>
    </submittedName>
</protein>
<dbReference type="AlphaFoldDB" id="A0A0E9Q2Z9"/>